<dbReference type="EMBL" id="CP080764">
    <property type="protein sequence ID" value="QYY42551.1"/>
    <property type="molecule type" value="Genomic_DNA"/>
</dbReference>
<keyword evidence="6" id="KW-1185">Reference proteome</keyword>
<feature type="domain" description="UDP-glucose/GDP-mannose dehydrogenase C-terminal" evidence="4">
    <location>
        <begin position="341"/>
        <end position="436"/>
    </location>
</feature>
<dbReference type="InterPro" id="IPR014026">
    <property type="entry name" value="UDP-Glc/GDP-Man_DH_dimer"/>
</dbReference>
<dbReference type="PIRSF" id="PIRSF000124">
    <property type="entry name" value="UDPglc_GDPman_dh"/>
    <property type="match status" value="1"/>
</dbReference>
<protein>
    <submittedName>
        <fullName evidence="5">Nucleotide sugar dehydrogenase</fullName>
    </submittedName>
</protein>
<dbReference type="SUPFAM" id="SSF51735">
    <property type="entry name" value="NAD(P)-binding Rossmann-fold domains"/>
    <property type="match status" value="1"/>
</dbReference>
<dbReference type="Pfam" id="PF00984">
    <property type="entry name" value="UDPG_MGDP_dh"/>
    <property type="match status" value="1"/>
</dbReference>
<dbReference type="SUPFAM" id="SSF52413">
    <property type="entry name" value="UDP-glucose/GDP-mannose dehydrogenase C-terminal domain"/>
    <property type="match status" value="1"/>
</dbReference>
<dbReference type="Pfam" id="PF03721">
    <property type="entry name" value="UDPG_MGDP_dh_N"/>
    <property type="match status" value="1"/>
</dbReference>
<dbReference type="InterPro" id="IPR036220">
    <property type="entry name" value="UDP-Glc/GDP-Man_DH_C_sf"/>
</dbReference>
<dbReference type="InterPro" id="IPR014027">
    <property type="entry name" value="UDP-Glc/GDP-Man_DH_C"/>
</dbReference>
<evidence type="ECO:0000313" key="6">
    <source>
        <dbReference type="Proteomes" id="UP000826616"/>
    </source>
</evidence>
<keyword evidence="2" id="KW-0520">NAD</keyword>
<dbReference type="SMART" id="SM00984">
    <property type="entry name" value="UDPG_MGDP_dh_C"/>
    <property type="match status" value="1"/>
</dbReference>
<dbReference type="NCBIfam" id="TIGR03026">
    <property type="entry name" value="NDP-sugDHase"/>
    <property type="match status" value="1"/>
</dbReference>
<dbReference type="InterPro" id="IPR008927">
    <property type="entry name" value="6-PGluconate_DH-like_C_sf"/>
</dbReference>
<dbReference type="RefSeq" id="WP_220559176.1">
    <property type="nucleotide sequence ID" value="NZ_CP080764.1"/>
</dbReference>
<dbReference type="InterPro" id="IPR028359">
    <property type="entry name" value="UDP_ManNAc/GlcNAc_DH"/>
</dbReference>
<dbReference type="PANTHER" id="PTHR43491">
    <property type="entry name" value="UDP-N-ACETYL-D-MANNOSAMINE DEHYDROGENASE"/>
    <property type="match status" value="1"/>
</dbReference>
<comment type="similarity">
    <text evidence="3">Belongs to the UDP-glucose/GDP-mannose dehydrogenase family.</text>
</comment>
<proteinExistence type="inferred from homology"/>
<dbReference type="Proteomes" id="UP000826616">
    <property type="component" value="Chromosome"/>
</dbReference>
<accession>A0ABX8YAV8</accession>
<dbReference type="InterPro" id="IPR017476">
    <property type="entry name" value="UDP-Glc/GDP-Man"/>
</dbReference>
<evidence type="ECO:0000256" key="3">
    <source>
        <dbReference type="PIRNR" id="PIRNR000124"/>
    </source>
</evidence>
<reference evidence="5 6" key="1">
    <citation type="submission" date="2021-08" db="EMBL/GenBank/DDBJ databases">
        <title>Complete genome sequence of the strain Aneurinibacillus thermoaerophilus CCM 8960.</title>
        <authorList>
            <person name="Musilova J."/>
            <person name="Kourilova X."/>
            <person name="Pernicova I."/>
            <person name="Bezdicek M."/>
            <person name="Lengerova M."/>
            <person name="Obruca S."/>
            <person name="Sedlar K."/>
        </authorList>
    </citation>
    <scope>NUCLEOTIDE SEQUENCE [LARGE SCALE GENOMIC DNA]</scope>
    <source>
        <strain evidence="5 6">CCM 8960</strain>
    </source>
</reference>
<sequence length="451" mass="50315">MSISATVRLSSLANSLIEKFNKREAVIGVVGLGYVGLPLAVEKAKAGFNVIGFDVQKNKVDMVNQGINYIGDVVDDDLRRIVQNQKLKATNNFSFIHEVDAVAICVPTPLDIYQQPDTSYVESSTREIAKYIRPGTLIVLESTTYPGTTEELVKPILEQSGLKCGVDFFLAYSPERVDPGNKQYNTKNTPKVVGGVTEECTKVAASMYRAVLEGEVHEVSSPAVAEMEKIYENTFRHINIALANEMAILCQKMGIDVWEVIDAAKTKPYGFMPFYPGPGLGGHCIPIDPFYLTWKAREYNYHTRLIELAGEINNSMPDFVINRTMEILNQERKSLNGSRITVLGVAYKKDIDDVRESPVLSILKRLELAGAYFDVVDPHVPKFSLNGKNIETVELSKKVLQSADLVMITTDHSAFDYDLIISESKVIFDTRNALKNALKDKKFNSSLYYKL</sequence>
<dbReference type="SUPFAM" id="SSF48179">
    <property type="entry name" value="6-phosphogluconate dehydrogenase C-terminal domain-like"/>
    <property type="match status" value="1"/>
</dbReference>
<evidence type="ECO:0000256" key="1">
    <source>
        <dbReference type="ARBA" id="ARBA00023002"/>
    </source>
</evidence>
<keyword evidence="1" id="KW-0560">Oxidoreductase</keyword>
<dbReference type="InterPro" id="IPR001732">
    <property type="entry name" value="UDP-Glc/GDP-Man_DH_N"/>
</dbReference>
<gene>
    <name evidence="5" type="ORF">K3F53_17215</name>
</gene>
<organism evidence="5 6">
    <name type="scientific">Aneurinibacillus thermoaerophilus</name>
    <dbReference type="NCBI Taxonomy" id="143495"/>
    <lineage>
        <taxon>Bacteria</taxon>
        <taxon>Bacillati</taxon>
        <taxon>Bacillota</taxon>
        <taxon>Bacilli</taxon>
        <taxon>Bacillales</taxon>
        <taxon>Paenibacillaceae</taxon>
        <taxon>Aneurinibacillus group</taxon>
        <taxon>Aneurinibacillus</taxon>
    </lineage>
</organism>
<name>A0ABX8YAV8_ANETH</name>
<dbReference type="GeneID" id="97143123"/>
<evidence type="ECO:0000313" key="5">
    <source>
        <dbReference type="EMBL" id="QYY42551.1"/>
    </source>
</evidence>
<evidence type="ECO:0000256" key="2">
    <source>
        <dbReference type="ARBA" id="ARBA00023027"/>
    </source>
</evidence>
<evidence type="ECO:0000259" key="4">
    <source>
        <dbReference type="SMART" id="SM00984"/>
    </source>
</evidence>
<dbReference type="PIRSF" id="PIRSF500136">
    <property type="entry name" value="UDP_ManNAc_DH"/>
    <property type="match status" value="1"/>
</dbReference>
<dbReference type="Gene3D" id="3.40.50.720">
    <property type="entry name" value="NAD(P)-binding Rossmann-like Domain"/>
    <property type="match status" value="2"/>
</dbReference>
<dbReference type="InterPro" id="IPR036291">
    <property type="entry name" value="NAD(P)-bd_dom_sf"/>
</dbReference>
<dbReference type="PANTHER" id="PTHR43491:SF1">
    <property type="entry name" value="UDP-N-ACETYL-D-MANNOSAMINE DEHYDROGENASE"/>
    <property type="match status" value="1"/>
</dbReference>
<dbReference type="Pfam" id="PF03720">
    <property type="entry name" value="UDPG_MGDP_dh_C"/>
    <property type="match status" value="1"/>
</dbReference>